<evidence type="ECO:0000256" key="1">
    <source>
        <dbReference type="ARBA" id="ARBA00004141"/>
    </source>
</evidence>
<comment type="subcellular location">
    <subcellularLocation>
        <location evidence="1">Membrane</location>
        <topology evidence="1">Multi-pass membrane protein</topology>
    </subcellularLocation>
</comment>
<dbReference type="GO" id="GO:0022857">
    <property type="term" value="F:transmembrane transporter activity"/>
    <property type="evidence" value="ECO:0007669"/>
    <property type="project" value="InterPro"/>
</dbReference>
<feature type="transmembrane region" description="Helical" evidence="5">
    <location>
        <begin position="170"/>
        <end position="189"/>
    </location>
</feature>
<dbReference type="EMBL" id="CAJGYO010000012">
    <property type="protein sequence ID" value="CAD6263685.1"/>
    <property type="molecule type" value="Genomic_DNA"/>
</dbReference>
<keyword evidence="4 5" id="KW-0472">Membrane</keyword>
<keyword evidence="3 5" id="KW-1133">Transmembrane helix</keyword>
<evidence type="ECO:0000256" key="5">
    <source>
        <dbReference type="SAM" id="Phobius"/>
    </source>
</evidence>
<evidence type="ECO:0000256" key="4">
    <source>
        <dbReference type="ARBA" id="ARBA00023136"/>
    </source>
</evidence>
<keyword evidence="7" id="KW-1185">Reference proteome</keyword>
<evidence type="ECO:0000313" key="7">
    <source>
        <dbReference type="Proteomes" id="UP000604825"/>
    </source>
</evidence>
<evidence type="ECO:0008006" key="8">
    <source>
        <dbReference type="Google" id="ProtNLM"/>
    </source>
</evidence>
<protein>
    <recommendedName>
        <fullName evidence="8">WAT1-related protein</fullName>
    </recommendedName>
</protein>
<dbReference type="PANTHER" id="PTHR31218">
    <property type="entry name" value="WAT1-RELATED PROTEIN"/>
    <property type="match status" value="1"/>
</dbReference>
<gene>
    <name evidence="6" type="ORF">NCGR_LOCUS46990</name>
</gene>
<feature type="transmembrane region" description="Helical" evidence="5">
    <location>
        <begin position="201"/>
        <end position="221"/>
    </location>
</feature>
<reference evidence="6" key="1">
    <citation type="submission" date="2020-10" db="EMBL/GenBank/DDBJ databases">
        <authorList>
            <person name="Han B."/>
            <person name="Lu T."/>
            <person name="Zhao Q."/>
            <person name="Huang X."/>
            <person name="Zhao Y."/>
        </authorList>
    </citation>
    <scope>NUCLEOTIDE SEQUENCE</scope>
</reference>
<evidence type="ECO:0000256" key="3">
    <source>
        <dbReference type="ARBA" id="ARBA00022989"/>
    </source>
</evidence>
<feature type="transmembrane region" description="Helical" evidence="5">
    <location>
        <begin position="116"/>
        <end position="137"/>
    </location>
</feature>
<proteinExistence type="predicted"/>
<sequence>MELVDALCNVNSISRCYSCRLQQSLLQLVMEVVLERTPSPAGGETLLTGGRKISDKLRGLVNGGHWITVTGNLYNVSLKLTSATVLAASTNSIPVIPFCLALLLRMEELKLRNPSGIAKLTGVALCLAGILVIALYAGELLSPVNHHRAFAAPTHGHASATAAKTLMGAAWIKGTFVAGFLVSGLNYYLQAWCIEMKGPVFQTAWTPLTFILTIFCSSFFLGEMVHLGSVIGGILLCGGLYSVLWGKSRETKTVQCNIEATMVDAGAQDEVHRRELEG</sequence>
<evidence type="ECO:0000256" key="2">
    <source>
        <dbReference type="ARBA" id="ARBA00022692"/>
    </source>
</evidence>
<name>A0A811QWW3_9POAL</name>
<comment type="caution">
    <text evidence="6">The sequence shown here is derived from an EMBL/GenBank/DDBJ whole genome shotgun (WGS) entry which is preliminary data.</text>
</comment>
<dbReference type="GO" id="GO:0016020">
    <property type="term" value="C:membrane"/>
    <property type="evidence" value="ECO:0007669"/>
    <property type="project" value="InterPro"/>
</dbReference>
<accession>A0A811QWW3</accession>
<keyword evidence="2 5" id="KW-0812">Transmembrane</keyword>
<feature type="transmembrane region" description="Helical" evidence="5">
    <location>
        <begin position="227"/>
        <end position="245"/>
    </location>
</feature>
<dbReference type="AlphaFoldDB" id="A0A811QWW3"/>
<dbReference type="SUPFAM" id="SSF103481">
    <property type="entry name" value="Multidrug resistance efflux transporter EmrE"/>
    <property type="match status" value="1"/>
</dbReference>
<dbReference type="InterPro" id="IPR037185">
    <property type="entry name" value="EmrE-like"/>
</dbReference>
<dbReference type="InterPro" id="IPR030184">
    <property type="entry name" value="WAT1-related"/>
</dbReference>
<feature type="transmembrane region" description="Helical" evidence="5">
    <location>
        <begin position="83"/>
        <end position="104"/>
    </location>
</feature>
<dbReference type="OrthoDB" id="1746609at2759"/>
<organism evidence="6 7">
    <name type="scientific">Miscanthus lutarioriparius</name>
    <dbReference type="NCBI Taxonomy" id="422564"/>
    <lineage>
        <taxon>Eukaryota</taxon>
        <taxon>Viridiplantae</taxon>
        <taxon>Streptophyta</taxon>
        <taxon>Embryophyta</taxon>
        <taxon>Tracheophyta</taxon>
        <taxon>Spermatophyta</taxon>
        <taxon>Magnoliopsida</taxon>
        <taxon>Liliopsida</taxon>
        <taxon>Poales</taxon>
        <taxon>Poaceae</taxon>
        <taxon>PACMAD clade</taxon>
        <taxon>Panicoideae</taxon>
        <taxon>Andropogonodae</taxon>
        <taxon>Andropogoneae</taxon>
        <taxon>Saccharinae</taxon>
        <taxon>Miscanthus</taxon>
    </lineage>
</organism>
<evidence type="ECO:0000313" key="6">
    <source>
        <dbReference type="EMBL" id="CAD6263685.1"/>
    </source>
</evidence>
<dbReference type="Proteomes" id="UP000604825">
    <property type="component" value="Unassembled WGS sequence"/>
</dbReference>